<dbReference type="GO" id="GO:0030288">
    <property type="term" value="C:outer membrane-bounded periplasmic space"/>
    <property type="evidence" value="ECO:0007669"/>
    <property type="project" value="TreeGrafter"/>
</dbReference>
<dbReference type="InterPro" id="IPR006179">
    <property type="entry name" value="5_nucleotidase/apyrase"/>
</dbReference>
<evidence type="ECO:0000256" key="2">
    <source>
        <dbReference type="RuleBase" id="RU362119"/>
    </source>
</evidence>
<sequence>MIKNNYTVLIFVLIIILSCQRNNILSPKESGNLIIIHMNDTHGKDEEENGKYGAARRAAYIKQVKSTNDNVLILHAGDTITGSILSAVLKGDDEVRIMNKLGVAAAAVGNHFIDYGLDNFNKIMEKRNFPTLSVNLKNKYYNSYYAKPYMVTNINRIKVAIVGVTVKNAGYNPQYSQNLVFEDEIQSLKKFISEIPLNTTNDVTILLSHAGYNVDIEIANAMPNTFDVIIGGHTHTVLYNANIVNGTPIVQAGSYGQYLGNINLYTDNGNILNFDYKLVPMDQKIKQDPDMLALVNEIKDEAVQLSSEKIGTLSEDLNYNVTTIRSKSTSLGNIVCDLILDSNQDTDKAEMVFINAGGIRAGLTKGNITLANIISVSPYDNEVILVTLTGKDILDLLKIACKKSAVIQGNSGGGFFQTSRGMEVLYNSSGDLISAKLNGSAISESRSYRVALSTYIYNGGDYVDASGKPIAQKGQNINMTGKDCRDDMISKIKSLGNINSSYIDNTVRINVQ</sequence>
<dbReference type="InterPro" id="IPR036907">
    <property type="entry name" value="5'-Nucleotdase_C_sf"/>
</dbReference>
<protein>
    <submittedName>
        <fullName evidence="5">5'-nucleotidase/2',3'-cyclic phosphodiesterase-like esterase</fullName>
    </submittedName>
</protein>
<evidence type="ECO:0000313" key="5">
    <source>
        <dbReference type="EMBL" id="ACN85071.1"/>
    </source>
</evidence>
<evidence type="ECO:0000313" key="6">
    <source>
        <dbReference type="Proteomes" id="UP000001803"/>
    </source>
</evidence>
<dbReference type="Proteomes" id="UP000001803">
    <property type="component" value="Chromosome"/>
</dbReference>
<comment type="similarity">
    <text evidence="2">Belongs to the 5'-nucleotidase family.</text>
</comment>
<dbReference type="InterPro" id="IPR008334">
    <property type="entry name" value="5'-Nucleotdase_C"/>
</dbReference>
<keyword evidence="1" id="KW-0732">Signal</keyword>
<dbReference type="GO" id="GO:0016787">
    <property type="term" value="F:hydrolase activity"/>
    <property type="evidence" value="ECO:0007669"/>
    <property type="project" value="UniProtKB-KW"/>
</dbReference>
<dbReference type="RefSeq" id="WP_012672098.1">
    <property type="nucleotide sequence ID" value="NC_012225.1"/>
</dbReference>
<dbReference type="GeneID" id="63963752"/>
<dbReference type="AlphaFoldDB" id="A0A3B6VGR1"/>
<dbReference type="Pfam" id="PF02872">
    <property type="entry name" value="5_nucleotid_C"/>
    <property type="match status" value="1"/>
</dbReference>
<dbReference type="Gene3D" id="3.60.21.10">
    <property type="match status" value="1"/>
</dbReference>
<evidence type="ECO:0000259" key="3">
    <source>
        <dbReference type="Pfam" id="PF00149"/>
    </source>
</evidence>
<dbReference type="PANTHER" id="PTHR11575:SF24">
    <property type="entry name" value="5'-NUCLEOTIDASE"/>
    <property type="match status" value="1"/>
</dbReference>
<dbReference type="GO" id="GO:0000166">
    <property type="term" value="F:nucleotide binding"/>
    <property type="evidence" value="ECO:0007669"/>
    <property type="project" value="UniProtKB-KW"/>
</dbReference>
<dbReference type="PROSITE" id="PS51257">
    <property type="entry name" value="PROKAR_LIPOPROTEIN"/>
    <property type="match status" value="1"/>
</dbReference>
<evidence type="ECO:0000256" key="1">
    <source>
        <dbReference type="ARBA" id="ARBA00022729"/>
    </source>
</evidence>
<dbReference type="GO" id="GO:0009166">
    <property type="term" value="P:nucleotide catabolic process"/>
    <property type="evidence" value="ECO:0007669"/>
    <property type="project" value="InterPro"/>
</dbReference>
<proteinExistence type="inferred from homology"/>
<dbReference type="PRINTS" id="PR01607">
    <property type="entry name" value="APYRASEFAMLY"/>
</dbReference>
<dbReference type="EMBL" id="CP001357">
    <property type="protein sequence ID" value="ACN85071.1"/>
    <property type="molecule type" value="Genomic_DNA"/>
</dbReference>
<organism evidence="5 6">
    <name type="scientific">Brachyspira hyodysenteriae (strain ATCC 49526 / WA1)</name>
    <dbReference type="NCBI Taxonomy" id="565034"/>
    <lineage>
        <taxon>Bacteria</taxon>
        <taxon>Pseudomonadati</taxon>
        <taxon>Spirochaetota</taxon>
        <taxon>Spirochaetia</taxon>
        <taxon>Brachyspirales</taxon>
        <taxon>Brachyspiraceae</taxon>
        <taxon>Brachyspira</taxon>
    </lineage>
</organism>
<dbReference type="PANTHER" id="PTHR11575">
    <property type="entry name" value="5'-NUCLEOTIDASE-RELATED"/>
    <property type="match status" value="1"/>
</dbReference>
<keyword evidence="6" id="KW-1185">Reference proteome</keyword>
<dbReference type="Pfam" id="PF00149">
    <property type="entry name" value="Metallophos"/>
    <property type="match status" value="1"/>
</dbReference>
<dbReference type="Gene3D" id="3.90.780.10">
    <property type="entry name" value="5'-Nucleotidase, C-terminal domain"/>
    <property type="match status" value="1"/>
</dbReference>
<reference evidence="5 6" key="1">
    <citation type="journal article" date="2009" name="PLoS ONE">
        <title>Genome sequence of the pathogenic intestinal spirochete Brachyspira hyodysenteriae reveals adaptations to its lifestyle in the porcine large intestine.</title>
        <authorList>
            <person name="Bellgard M.I."/>
            <person name="Wanchanthuek P."/>
            <person name="La T."/>
            <person name="Ryan K."/>
            <person name="Moolhuijzen P."/>
            <person name="Albertyn Z."/>
            <person name="Shaban B."/>
            <person name="Motro Y."/>
            <person name="Dunn D.S."/>
            <person name="Schibeci D."/>
            <person name="Hunter A."/>
            <person name="Barrero R."/>
            <person name="Phillips N.D."/>
            <person name="Hampson D.J."/>
        </authorList>
    </citation>
    <scope>NUCLEOTIDE SEQUENCE [LARGE SCALE GENOMIC DNA]</scope>
    <source>
        <strain evidence="6">ATCC 49526 / WA1</strain>
    </source>
</reference>
<name>A0A3B6VGR1_BRAHW</name>
<dbReference type="KEGG" id="bhy:BHWA1_02618"/>
<dbReference type="SUPFAM" id="SSF56300">
    <property type="entry name" value="Metallo-dependent phosphatases"/>
    <property type="match status" value="1"/>
</dbReference>
<dbReference type="InterPro" id="IPR004843">
    <property type="entry name" value="Calcineurin-like_PHP"/>
</dbReference>
<keyword evidence="2" id="KW-0547">Nucleotide-binding</keyword>
<feature type="domain" description="Calcineurin-like phosphoesterase" evidence="3">
    <location>
        <begin position="35"/>
        <end position="236"/>
    </location>
</feature>
<evidence type="ECO:0000259" key="4">
    <source>
        <dbReference type="Pfam" id="PF02872"/>
    </source>
</evidence>
<accession>A0A3B6VGR1</accession>
<dbReference type="InterPro" id="IPR029052">
    <property type="entry name" value="Metallo-depent_PP-like"/>
</dbReference>
<dbReference type="CDD" id="cd00845">
    <property type="entry name" value="MPP_UshA_N_like"/>
    <property type="match status" value="1"/>
</dbReference>
<feature type="domain" description="5'-Nucleotidase C-terminal" evidence="4">
    <location>
        <begin position="310"/>
        <end position="463"/>
    </location>
</feature>
<keyword evidence="2" id="KW-0378">Hydrolase</keyword>
<dbReference type="STRING" id="565034.BHWA1_02618"/>
<gene>
    <name evidence="5" type="primary">ushA</name>
    <name evidence="5" type="ordered locus">BHWA1_02618</name>
</gene>
<dbReference type="SUPFAM" id="SSF55816">
    <property type="entry name" value="5'-nucleotidase (syn. UDP-sugar hydrolase), C-terminal domain"/>
    <property type="match status" value="1"/>
</dbReference>